<keyword evidence="5" id="KW-0378">Hydrolase</keyword>
<sequence length="413" mass="47591">MIVNECEEQLQGLLADFVDVFQVPKGFSPPRLQDHRIPLNDEGVVVKIKPYRYPAIQKNEMEKLIQEMLQARIIRDNNSSFASPIVMVKKKDGSQRLCVDYRQLNQHTIKDKFPIPIIEELLDMLGDARVFSKLDLRSWTEHLQHLRIVLLILREHELFAKKNKCCFVASQIEYLGHVLHAGTVSMDKSKIEYISSWPVPQSIKELWSFLGLSGYYRRFIRQYGVCAKPLTDLLKKNGWDWFEKATIAFQALKDALCAAPVLILPNFQLEFIVDTDASGKALGVRHQALSIYEKEMLAVLLAVRKWHAYLVGRQFKIQTDHQSLQFLSDQVAITPFQQGWLEQACNSRPKKSVGWSILRRRGKIVVEKNLQVRRELFHHFHASAVGGHSGIHVTSKRLASLLYWKGPTTNVKR</sequence>
<evidence type="ECO:0000256" key="5">
    <source>
        <dbReference type="ARBA" id="ARBA00022801"/>
    </source>
</evidence>
<dbReference type="InterPro" id="IPR041577">
    <property type="entry name" value="RT_RNaseH_2"/>
</dbReference>
<name>A0A5B6VUT6_9ROSI</name>
<feature type="domain" description="Integrase zinc-binding" evidence="10">
    <location>
        <begin position="371"/>
        <end position="412"/>
    </location>
</feature>
<protein>
    <submittedName>
        <fullName evidence="11">Reverse transcriptase</fullName>
    </submittedName>
</protein>
<dbReference type="GO" id="GO:0004519">
    <property type="term" value="F:endonuclease activity"/>
    <property type="evidence" value="ECO:0007669"/>
    <property type="project" value="UniProtKB-KW"/>
</dbReference>
<evidence type="ECO:0000259" key="10">
    <source>
        <dbReference type="Pfam" id="PF17921"/>
    </source>
</evidence>
<evidence type="ECO:0000256" key="4">
    <source>
        <dbReference type="ARBA" id="ARBA00022759"/>
    </source>
</evidence>
<keyword evidence="4" id="KW-0255">Endonuclease</keyword>
<keyword evidence="1" id="KW-0808">Transferase</keyword>
<keyword evidence="12" id="KW-1185">Reference proteome</keyword>
<reference evidence="12" key="1">
    <citation type="journal article" date="2019" name="Plant Biotechnol. J.">
        <title>Genome sequencing of the Australian wild diploid species Gossypium australe highlights disease resistance and delayed gland morphogenesis.</title>
        <authorList>
            <person name="Cai Y."/>
            <person name="Cai X."/>
            <person name="Wang Q."/>
            <person name="Wang P."/>
            <person name="Zhang Y."/>
            <person name="Cai C."/>
            <person name="Xu Y."/>
            <person name="Wang K."/>
            <person name="Zhou Z."/>
            <person name="Wang C."/>
            <person name="Geng S."/>
            <person name="Li B."/>
            <person name="Dong Q."/>
            <person name="Hou Y."/>
            <person name="Wang H."/>
            <person name="Ai P."/>
            <person name="Liu Z."/>
            <person name="Yi F."/>
            <person name="Sun M."/>
            <person name="An G."/>
            <person name="Cheng J."/>
            <person name="Zhang Y."/>
            <person name="Shi Q."/>
            <person name="Xie Y."/>
            <person name="Shi X."/>
            <person name="Chang Y."/>
            <person name="Huang F."/>
            <person name="Chen Y."/>
            <person name="Hong S."/>
            <person name="Mi L."/>
            <person name="Sun Q."/>
            <person name="Zhang L."/>
            <person name="Zhou B."/>
            <person name="Peng R."/>
            <person name="Zhang X."/>
            <person name="Liu F."/>
        </authorList>
    </citation>
    <scope>NUCLEOTIDE SEQUENCE [LARGE SCALE GENOMIC DNA]</scope>
    <source>
        <strain evidence="12">cv. PA1801</strain>
    </source>
</reference>
<feature type="domain" description="Reverse transcriptase RNase H-like" evidence="8">
    <location>
        <begin position="287"/>
        <end position="341"/>
    </location>
</feature>
<evidence type="ECO:0000313" key="11">
    <source>
        <dbReference type="EMBL" id="KAA3472910.1"/>
    </source>
</evidence>
<dbReference type="Pfam" id="PF17919">
    <property type="entry name" value="RT_RNaseH_2"/>
    <property type="match status" value="1"/>
</dbReference>
<dbReference type="PANTHER" id="PTHR37984:SF5">
    <property type="entry name" value="PROTEIN NYNRIN-LIKE"/>
    <property type="match status" value="1"/>
</dbReference>
<dbReference type="CDD" id="cd01647">
    <property type="entry name" value="RT_LTR"/>
    <property type="match status" value="1"/>
</dbReference>
<gene>
    <name evidence="11" type="ORF">EPI10_023333</name>
</gene>
<evidence type="ECO:0000259" key="9">
    <source>
        <dbReference type="Pfam" id="PF17919"/>
    </source>
</evidence>
<evidence type="ECO:0000313" key="12">
    <source>
        <dbReference type="Proteomes" id="UP000325315"/>
    </source>
</evidence>
<dbReference type="PANTHER" id="PTHR37984">
    <property type="entry name" value="PROTEIN CBG26694"/>
    <property type="match status" value="1"/>
</dbReference>
<comment type="caution">
    <text evidence="11">The sequence shown here is derived from an EMBL/GenBank/DDBJ whole genome shotgun (WGS) entry which is preliminary data.</text>
</comment>
<dbReference type="AlphaFoldDB" id="A0A5B6VUT6"/>
<proteinExistence type="predicted"/>
<evidence type="ECO:0000256" key="1">
    <source>
        <dbReference type="ARBA" id="ARBA00022679"/>
    </source>
</evidence>
<dbReference type="EMBL" id="SMMG02000005">
    <property type="protein sequence ID" value="KAA3472910.1"/>
    <property type="molecule type" value="Genomic_DNA"/>
</dbReference>
<dbReference type="Pfam" id="PF17917">
    <property type="entry name" value="RT_RNaseH"/>
    <property type="match status" value="1"/>
</dbReference>
<keyword evidence="7" id="KW-0511">Multifunctional enzyme</keyword>
<dbReference type="GO" id="GO:0003964">
    <property type="term" value="F:RNA-directed DNA polymerase activity"/>
    <property type="evidence" value="ECO:0007669"/>
    <property type="project" value="UniProtKB-KW"/>
</dbReference>
<evidence type="ECO:0000256" key="7">
    <source>
        <dbReference type="ARBA" id="ARBA00023268"/>
    </source>
</evidence>
<dbReference type="InterPro" id="IPR041588">
    <property type="entry name" value="Integrase_H2C2"/>
</dbReference>
<dbReference type="GO" id="GO:0016787">
    <property type="term" value="F:hydrolase activity"/>
    <property type="evidence" value="ECO:0007669"/>
    <property type="project" value="UniProtKB-KW"/>
</dbReference>
<keyword evidence="2" id="KW-0548">Nucleotidyltransferase</keyword>
<dbReference type="FunFam" id="3.30.70.270:FF:000020">
    <property type="entry name" value="Transposon Tf2-6 polyprotein-like Protein"/>
    <property type="match status" value="1"/>
</dbReference>
<keyword evidence="6 11" id="KW-0695">RNA-directed DNA polymerase</keyword>
<dbReference type="Proteomes" id="UP000325315">
    <property type="component" value="Unassembled WGS sequence"/>
</dbReference>
<evidence type="ECO:0000259" key="8">
    <source>
        <dbReference type="Pfam" id="PF17917"/>
    </source>
</evidence>
<dbReference type="OrthoDB" id="1002013at2759"/>
<evidence type="ECO:0000256" key="2">
    <source>
        <dbReference type="ARBA" id="ARBA00022695"/>
    </source>
</evidence>
<feature type="domain" description="Reverse transcriptase/retrotransposon-derived protein RNase H-like" evidence="9">
    <location>
        <begin position="241"/>
        <end position="284"/>
    </location>
</feature>
<accession>A0A5B6VUT6</accession>
<dbReference type="InterPro" id="IPR043502">
    <property type="entry name" value="DNA/RNA_pol_sf"/>
</dbReference>
<evidence type="ECO:0000256" key="3">
    <source>
        <dbReference type="ARBA" id="ARBA00022722"/>
    </source>
</evidence>
<organism evidence="11 12">
    <name type="scientific">Gossypium australe</name>
    <dbReference type="NCBI Taxonomy" id="47621"/>
    <lineage>
        <taxon>Eukaryota</taxon>
        <taxon>Viridiplantae</taxon>
        <taxon>Streptophyta</taxon>
        <taxon>Embryophyta</taxon>
        <taxon>Tracheophyta</taxon>
        <taxon>Spermatophyta</taxon>
        <taxon>Magnoliopsida</taxon>
        <taxon>eudicotyledons</taxon>
        <taxon>Gunneridae</taxon>
        <taxon>Pentapetalae</taxon>
        <taxon>rosids</taxon>
        <taxon>malvids</taxon>
        <taxon>Malvales</taxon>
        <taxon>Malvaceae</taxon>
        <taxon>Malvoideae</taxon>
        <taxon>Gossypium</taxon>
    </lineage>
</organism>
<keyword evidence="3" id="KW-0540">Nuclease</keyword>
<dbReference type="SUPFAM" id="SSF56672">
    <property type="entry name" value="DNA/RNA polymerases"/>
    <property type="match status" value="1"/>
</dbReference>
<dbReference type="Gene3D" id="3.10.10.10">
    <property type="entry name" value="HIV Type 1 Reverse Transcriptase, subunit A, domain 1"/>
    <property type="match status" value="1"/>
</dbReference>
<dbReference type="InterPro" id="IPR050951">
    <property type="entry name" value="Retrovirus_Pol_polyprotein"/>
</dbReference>
<dbReference type="InterPro" id="IPR043128">
    <property type="entry name" value="Rev_trsase/Diguanyl_cyclase"/>
</dbReference>
<evidence type="ECO:0000256" key="6">
    <source>
        <dbReference type="ARBA" id="ARBA00022918"/>
    </source>
</evidence>
<dbReference type="Pfam" id="PF17921">
    <property type="entry name" value="Integrase_H2C2"/>
    <property type="match status" value="1"/>
</dbReference>
<dbReference type="InterPro" id="IPR041373">
    <property type="entry name" value="RT_RNaseH"/>
</dbReference>
<dbReference type="Gene3D" id="3.30.70.270">
    <property type="match status" value="3"/>
</dbReference>